<evidence type="ECO:0000256" key="1">
    <source>
        <dbReference type="ARBA" id="ARBA00007154"/>
    </source>
</evidence>
<comment type="catalytic activity">
    <reaction evidence="3">
        <text>a 3-oxo acid + succinyl-CoA = a 3-oxoacyl-CoA + succinate</text>
        <dbReference type="Rhea" id="RHEA:24564"/>
        <dbReference type="ChEBI" id="CHEBI:30031"/>
        <dbReference type="ChEBI" id="CHEBI:35973"/>
        <dbReference type="ChEBI" id="CHEBI:57292"/>
        <dbReference type="ChEBI" id="CHEBI:90726"/>
        <dbReference type="EC" id="2.8.3.5"/>
    </reaction>
</comment>
<evidence type="ECO:0000256" key="2">
    <source>
        <dbReference type="ARBA" id="ARBA00022679"/>
    </source>
</evidence>
<evidence type="ECO:0000256" key="4">
    <source>
        <dbReference type="PIRSR" id="PIRSR000858-1"/>
    </source>
</evidence>
<dbReference type="OrthoDB" id="1933379at2759"/>
<dbReference type="InterPro" id="IPR037171">
    <property type="entry name" value="NagB/RpiA_transferase-like"/>
</dbReference>
<dbReference type="InParanoid" id="A0A0V0QVY3"/>
<dbReference type="AlphaFoldDB" id="A0A0V0QVY3"/>
<dbReference type="InterPro" id="IPR012791">
    <property type="entry name" value="3-oxoacid_CoA-transf_B"/>
</dbReference>
<dbReference type="InterPro" id="IPR004165">
    <property type="entry name" value="CoA_trans_fam_I"/>
</dbReference>
<dbReference type="UniPathway" id="UPA00929">
    <property type="reaction ID" value="UER00894"/>
</dbReference>
<dbReference type="EMBL" id="LDAU01000096">
    <property type="protein sequence ID" value="KRX06370.1"/>
    <property type="molecule type" value="Genomic_DNA"/>
</dbReference>
<dbReference type="InterPro" id="IPR012792">
    <property type="entry name" value="3-oxoacid_CoA-transf_A"/>
</dbReference>
<dbReference type="SUPFAM" id="SSF100950">
    <property type="entry name" value="NagB/RpiA/CoA transferase-like"/>
    <property type="match status" value="2"/>
</dbReference>
<keyword evidence="2 3" id="KW-0808">Transferase</keyword>
<dbReference type="SMART" id="SM00882">
    <property type="entry name" value="CoA_trans"/>
    <property type="match status" value="2"/>
</dbReference>
<protein>
    <recommendedName>
        <fullName evidence="3">Succinyl-CoA:3-ketoacid-coenzyme A transferase</fullName>
        <ecNumber evidence="3">2.8.3.5</ecNumber>
    </recommendedName>
</protein>
<accession>A0A0V0QVY3</accession>
<dbReference type="EC" id="2.8.3.5" evidence="3"/>
<keyword evidence="3" id="KW-0496">Mitochondrion</keyword>
<gene>
    <name evidence="5" type="ORF">PPERSA_04983</name>
</gene>
<reference evidence="5 6" key="1">
    <citation type="journal article" date="2015" name="Sci. Rep.">
        <title>Genome of the facultative scuticociliatosis pathogen Pseudocohnilembus persalinus provides insight into its virulence through horizontal gene transfer.</title>
        <authorList>
            <person name="Xiong J."/>
            <person name="Wang G."/>
            <person name="Cheng J."/>
            <person name="Tian M."/>
            <person name="Pan X."/>
            <person name="Warren A."/>
            <person name="Jiang C."/>
            <person name="Yuan D."/>
            <person name="Miao W."/>
        </authorList>
    </citation>
    <scope>NUCLEOTIDE SEQUENCE [LARGE SCALE GENOMIC DNA]</scope>
    <source>
        <strain evidence="5">36N120E</strain>
    </source>
</reference>
<comment type="function">
    <text evidence="3">Key enzyme for ketone body catabolism. Transfers the CoA moiety from succinate to acetoacetate. Formation of the enzyme-CoA intermediate proceeds via an unstable anhydride species formed between the carboxylate groups of the enzyme and substrate.</text>
</comment>
<comment type="pathway">
    <text evidence="3">Ketone metabolism; succinyl-CoA degradation; acetoacetyl-CoA from succinyl-CoA: step 1/1.</text>
</comment>
<dbReference type="OMA" id="GMGPHPT"/>
<dbReference type="Proteomes" id="UP000054937">
    <property type="component" value="Unassembled WGS sequence"/>
</dbReference>
<dbReference type="Pfam" id="PF01144">
    <property type="entry name" value="CoA_trans"/>
    <property type="match status" value="2"/>
</dbReference>
<evidence type="ECO:0000313" key="6">
    <source>
        <dbReference type="Proteomes" id="UP000054937"/>
    </source>
</evidence>
<dbReference type="PANTHER" id="PTHR13707:SF60">
    <property type="entry name" value="ACETATE COA-TRANSFERASE SUBUNIT ALPHA"/>
    <property type="match status" value="1"/>
</dbReference>
<comment type="similarity">
    <text evidence="1 3">Belongs to the 3-oxoacid CoA-transferase family.</text>
</comment>
<dbReference type="GO" id="GO:0008260">
    <property type="term" value="F:succinyl-CoA:3-oxo-acid CoA-transferase activity"/>
    <property type="evidence" value="ECO:0007669"/>
    <property type="project" value="UniProtKB-EC"/>
</dbReference>
<dbReference type="GO" id="GO:0046952">
    <property type="term" value="P:ketone body catabolic process"/>
    <property type="evidence" value="ECO:0007669"/>
    <property type="project" value="InterPro"/>
</dbReference>
<keyword evidence="6" id="KW-1185">Reference proteome</keyword>
<comment type="caution">
    <text evidence="5">The sequence shown here is derived from an EMBL/GenBank/DDBJ whole genome shotgun (WGS) entry which is preliminary data.</text>
</comment>
<evidence type="ECO:0000313" key="5">
    <source>
        <dbReference type="EMBL" id="KRX06370.1"/>
    </source>
</evidence>
<name>A0A0V0QVY3_PSEPJ</name>
<dbReference type="InterPro" id="IPR014388">
    <property type="entry name" value="3-oxoacid_CoA-transferase"/>
</dbReference>
<sequence length="504" mass="55027">MQALRKLQKLNKNYTSTFVPKFFQSKVVKSRAEAMEGVKSGQTILVGGFGLCGTPQDLIRGVEDTKAKDLCIVSNNAGVDNWGIGILIKNYQVKRMIASYIGENKTFEQQYLGGQLEVELTPQGTLAEKCRAGGAGIPAFYTPTGAHTWIQTGEMPVTFKPGSNGKVKGQLSKPKESRQFNGRDYIMEESIFGDVALIKAWKADTLGNLVFRGNARNFNADMVTAAKLVIVEVEEIVEVGELDPNEIHTPSVYVDRIYKPEPYEKVIERPRYTKKDEEAMGIKSGKNDAARDAIMRRLVKEVDNGMSVNLGIGIPMLLPTKLPEGVDIYLQTENGSLGVGDYPRKGYADADFINAGKESITLNKGASIFSSSQSFAMIRGGHLDLTVLGAMQVSANADIASWIIPGAMVKGMGGAMDLVACGSKIVVTMEHVNKRGEHKLLKECDLPLTGKGVINTVITDLAVFQNIDGKLKLTEISKDTTLEEVKQKTGFEIDVTDESQLKKF</sequence>
<dbReference type="NCBIfam" id="TIGR02429">
    <property type="entry name" value="pcaI_scoA_fam"/>
    <property type="match status" value="1"/>
</dbReference>
<evidence type="ECO:0000256" key="3">
    <source>
        <dbReference type="PIRNR" id="PIRNR000858"/>
    </source>
</evidence>
<dbReference type="Gene3D" id="3.40.1080.10">
    <property type="entry name" value="Glutaconate Coenzyme A-transferase"/>
    <property type="match status" value="2"/>
</dbReference>
<dbReference type="PIRSF" id="PIRSF000858">
    <property type="entry name" value="SCOT-t"/>
    <property type="match status" value="1"/>
</dbReference>
<dbReference type="NCBIfam" id="TIGR02428">
    <property type="entry name" value="pcaJ_scoB_fam"/>
    <property type="match status" value="1"/>
</dbReference>
<dbReference type="PANTHER" id="PTHR13707">
    <property type="entry name" value="KETOACID-COENZYME A TRANSFERASE"/>
    <property type="match status" value="1"/>
</dbReference>
<feature type="active site" description="5-glutamyl coenzyme A thioester intermediate" evidence="4">
    <location>
        <position position="333"/>
    </location>
</feature>
<proteinExistence type="inferred from homology"/>
<organism evidence="5 6">
    <name type="scientific">Pseudocohnilembus persalinus</name>
    <name type="common">Ciliate</name>
    <dbReference type="NCBI Taxonomy" id="266149"/>
    <lineage>
        <taxon>Eukaryota</taxon>
        <taxon>Sar</taxon>
        <taxon>Alveolata</taxon>
        <taxon>Ciliophora</taxon>
        <taxon>Intramacronucleata</taxon>
        <taxon>Oligohymenophorea</taxon>
        <taxon>Scuticociliatia</taxon>
        <taxon>Philasterida</taxon>
        <taxon>Pseudocohnilembidae</taxon>
        <taxon>Pseudocohnilembus</taxon>
    </lineage>
</organism>